<accession>A0A2I7N8B0</accession>
<evidence type="ECO:0008006" key="3">
    <source>
        <dbReference type="Google" id="ProtNLM"/>
    </source>
</evidence>
<evidence type="ECO:0000313" key="2">
    <source>
        <dbReference type="Proteomes" id="UP000236655"/>
    </source>
</evidence>
<name>A0A2I7N8B0_9NEIS</name>
<keyword evidence="2" id="KW-1185">Reference proteome</keyword>
<dbReference type="Proteomes" id="UP000236655">
    <property type="component" value="Chromosome"/>
</dbReference>
<protein>
    <recommendedName>
        <fullName evidence="3">HTH luxR-type domain-containing protein</fullName>
    </recommendedName>
</protein>
<dbReference type="GO" id="GO:0003677">
    <property type="term" value="F:DNA binding"/>
    <property type="evidence" value="ECO:0007669"/>
    <property type="project" value="InterPro"/>
</dbReference>
<proteinExistence type="predicted"/>
<gene>
    <name evidence="1" type="ORF">CUN60_10305</name>
</gene>
<dbReference type="SUPFAM" id="SSF46894">
    <property type="entry name" value="C-terminal effector domain of the bipartite response regulators"/>
    <property type="match status" value="1"/>
</dbReference>
<dbReference type="InterPro" id="IPR016032">
    <property type="entry name" value="Sig_transdc_resp-reg_C-effctor"/>
</dbReference>
<dbReference type="Gene3D" id="1.10.10.10">
    <property type="entry name" value="Winged helix-like DNA-binding domain superfamily/Winged helix DNA-binding domain"/>
    <property type="match status" value="1"/>
</dbReference>
<dbReference type="KEGG" id="nba:CUN60_10305"/>
<dbReference type="InterPro" id="IPR036388">
    <property type="entry name" value="WH-like_DNA-bd_sf"/>
</dbReference>
<dbReference type="RefSeq" id="WP_102951960.1">
    <property type="nucleotide sequence ID" value="NZ_CP024847.1"/>
</dbReference>
<sequence length="241" mass="27674">MRSNAEYLQDVISNYRNLDELTTLAPIAIYDLNQMVAFSSKEYKRARGIQAQEGNCGLPDELGQYFQSQSIKEQEEIIRSRIPSYSINFNYYEGVVQPYTTNKKPLINPDNDEAAGLYVELRKILYTNLKFSLLKALKVYDFSVNADYRKYNLSKREKQVIFLFIHGLTSQEIASVISTAENKNISKSAIDAVFANQLRIKFDAYTRDGLYDKLISLGFYQVIPQDLMVNIKLPAGHIDVY</sequence>
<dbReference type="GO" id="GO:0006355">
    <property type="term" value="P:regulation of DNA-templated transcription"/>
    <property type="evidence" value="ECO:0007669"/>
    <property type="project" value="InterPro"/>
</dbReference>
<evidence type="ECO:0000313" key="1">
    <source>
        <dbReference type="EMBL" id="AUR52672.1"/>
    </source>
</evidence>
<dbReference type="OrthoDB" id="9806477at2"/>
<organism evidence="1 2">
    <name type="scientific">Aquella oligotrophica</name>
    <dbReference type="NCBI Taxonomy" id="2067065"/>
    <lineage>
        <taxon>Bacteria</taxon>
        <taxon>Pseudomonadati</taxon>
        <taxon>Pseudomonadota</taxon>
        <taxon>Betaproteobacteria</taxon>
        <taxon>Neisseriales</taxon>
        <taxon>Neisseriaceae</taxon>
        <taxon>Aquella</taxon>
    </lineage>
</organism>
<dbReference type="AlphaFoldDB" id="A0A2I7N8B0"/>
<reference evidence="2" key="1">
    <citation type="submission" date="2017-11" db="EMBL/GenBank/DDBJ databases">
        <authorList>
            <person name="Chan K.G."/>
            <person name="Lee L.S."/>
        </authorList>
    </citation>
    <scope>NUCLEOTIDE SEQUENCE [LARGE SCALE GENOMIC DNA]</scope>
    <source>
        <strain evidence="2">DSM 100970</strain>
    </source>
</reference>
<dbReference type="EMBL" id="CP024847">
    <property type="protein sequence ID" value="AUR52672.1"/>
    <property type="molecule type" value="Genomic_DNA"/>
</dbReference>